<evidence type="ECO:0000313" key="5">
    <source>
        <dbReference type="Proteomes" id="UP001164286"/>
    </source>
</evidence>
<dbReference type="Pfam" id="PF24181">
    <property type="entry name" value="TPR_TTI1_C"/>
    <property type="match status" value="1"/>
</dbReference>
<dbReference type="InterPro" id="IPR049362">
    <property type="entry name" value="TTI1_rpt"/>
</dbReference>
<dbReference type="InterPro" id="IPR057566">
    <property type="entry name" value="TPR_TTI1_N"/>
</dbReference>
<dbReference type="PANTHER" id="PTHR18460:SF3">
    <property type="entry name" value="TELO2-INTERACTING PROTEIN 1 HOMOLOG"/>
    <property type="match status" value="1"/>
</dbReference>
<dbReference type="Gene3D" id="1.25.10.10">
    <property type="entry name" value="Leucine-rich Repeat Variant"/>
    <property type="match status" value="1"/>
</dbReference>
<feature type="domain" description="TTI1 C-terminal TPR" evidence="3">
    <location>
        <begin position="829"/>
        <end position="1130"/>
    </location>
</feature>
<feature type="region of interest" description="Disordered" evidence="1">
    <location>
        <begin position="624"/>
        <end position="651"/>
    </location>
</feature>
<proteinExistence type="predicted"/>
<dbReference type="InterPro" id="IPR057567">
    <property type="entry name" value="TPR_TTI1_C"/>
</dbReference>
<sequence>MSLASTPPTQTSAHARLLSTLLSLVEPLPSAAFTQSMINYLLFPLTQILRSAPSAPLPEAFLESAFRLMGFIVSRWRDAEGGIDIGAWEQLWRFTVASVTPNRGKGKGKDMGQEVHLEAISLLSALLAPTSDDNGLAYPTRAMRSGFSTSKSPLLSTLFQTISYLLSQISPSPPHRPLQLASLRLLRPLIEYLSGQHPVLASLLPGTISGVAKLISAEGRSMRGEVAAASAGLVEDVIRLTLSDEVLLELGVLRGKLDDLSQLAEEWERGEEGVGIGTAAPPPPSPAPSASTVGSGGRGDPFPPLTASYLAFTAAQLGQAIPQVLATLAAHPSDVARTAAASLVSSLLQYTHESLPALTSSSTRTLLFLSEDTFDPVQHFARNRLRTLSTLPGLDIPLVDILSGAMSALPRLITSGQDDKVKYESTIISAIAEIIQSTPTLNKGVNAIADLLGPAGKVERWGWALLDCLEFGRPAGWSQGNEAGRAAQLGWASVSGAPVGLLEAASAAGTSSTPSADGNPMALPDFPHMPFRYLESPTTARTISRMLVQIGRAGGEGALHTVEYFLLFARNYRRNGVGRAVPALWCAQRLLDGVAAAQVDGPEGRVGRKTRRMAKEAVGIVTALDEEEDGDEGEGNEGGVGAGEGGETSDALLPIERGKGLNALSTLIDRPAPSNTYATSQTRRLHSAAQRSLLTCQSLSLLALSARILSSSFRPLLLNSQYTVLSHLASPAPIVRDHASLALAYIALHTGYPTPRDLVLDNVDYVINVVSRRLSPSRLSVQAPLVLIAMIRLVGSEIVPLVHDVVDEIFDALDDYHGYETLASSLLAVLVCLIQVMSADVEAEGMSAERKAKIAEMRRVDKAPEPDADFLRFEGWLKSRGEMRQREVEEIIQRAPEQDWGKIPKSTKTPDEEEESSQQQQQQADDEIPLTRAQDVCKQILTKSIFFLSHQNPFLRSRVLALITAAIPVLASGNREGDLLPLIDRGWGMIIARLGDTEGYVVTAAAEVIASLAQYTGDYMSRRILDYAWPKFVLILKAQAERDAHSALVRTGAGAGAGMASSHTTSHRLHIAILRAMKWVAGEVPVDDKVVWGMMCLFRPFLDKRANGEVQDAAREVYGMLKKRDGDMLWVVLTSSIGDGQGVWGYLREPGLDIKDNVDILLAE</sequence>
<feature type="region of interest" description="Disordered" evidence="1">
    <location>
        <begin position="899"/>
        <end position="929"/>
    </location>
</feature>
<feature type="compositionally biased region" description="Acidic residues" evidence="1">
    <location>
        <begin position="624"/>
        <end position="635"/>
    </location>
</feature>
<accession>A0AA38LXF0</accession>
<protein>
    <submittedName>
        <fullName evidence="4">Armadillo-type protein</fullName>
    </submittedName>
</protein>
<dbReference type="Pfam" id="PF21547">
    <property type="entry name" value="TTI1"/>
    <property type="match status" value="1"/>
</dbReference>
<dbReference type="GO" id="GO:0005737">
    <property type="term" value="C:cytoplasm"/>
    <property type="evidence" value="ECO:0007669"/>
    <property type="project" value="TreeGrafter"/>
</dbReference>
<dbReference type="Proteomes" id="UP001164286">
    <property type="component" value="Unassembled WGS sequence"/>
</dbReference>
<name>A0AA38LXF0_9TREE</name>
<feature type="domain" description="TTI1 N-terminal TPR" evidence="2">
    <location>
        <begin position="16"/>
        <end position="372"/>
    </location>
</feature>
<dbReference type="AlphaFoldDB" id="A0AA38LXF0"/>
<evidence type="ECO:0000313" key="4">
    <source>
        <dbReference type="EMBL" id="KAI9638563.1"/>
    </source>
</evidence>
<gene>
    <name evidence="4" type="ORF">MKK02DRAFT_22904</name>
</gene>
<evidence type="ECO:0000256" key="1">
    <source>
        <dbReference type="SAM" id="MobiDB-lite"/>
    </source>
</evidence>
<dbReference type="InterPro" id="IPR016024">
    <property type="entry name" value="ARM-type_fold"/>
</dbReference>
<dbReference type="SUPFAM" id="SSF48371">
    <property type="entry name" value="ARM repeat"/>
    <property type="match status" value="1"/>
</dbReference>
<reference evidence="4" key="1">
    <citation type="journal article" date="2022" name="G3 (Bethesda)">
        <title>High quality genome of the basidiomycete yeast Dioszegia hungarica PDD-24b-2 isolated from cloud water.</title>
        <authorList>
            <person name="Jarrige D."/>
            <person name="Haridas S."/>
            <person name="Bleykasten-Grosshans C."/>
            <person name="Joly M."/>
            <person name="Nadalig T."/>
            <person name="Sancelme M."/>
            <person name="Vuilleumier S."/>
            <person name="Grigoriev I.V."/>
            <person name="Amato P."/>
            <person name="Bringel F."/>
        </authorList>
    </citation>
    <scope>NUCLEOTIDE SEQUENCE</scope>
    <source>
        <strain evidence="4">PDD-24b-2</strain>
    </source>
</reference>
<dbReference type="InterPro" id="IPR011989">
    <property type="entry name" value="ARM-like"/>
</dbReference>
<dbReference type="InterPro" id="IPR052587">
    <property type="entry name" value="TELO2-interacting_protein_1"/>
</dbReference>
<feature type="compositionally biased region" description="Gly residues" evidence="1">
    <location>
        <begin position="636"/>
        <end position="646"/>
    </location>
</feature>
<keyword evidence="5" id="KW-1185">Reference proteome</keyword>
<organism evidence="4 5">
    <name type="scientific">Dioszegia hungarica</name>
    <dbReference type="NCBI Taxonomy" id="4972"/>
    <lineage>
        <taxon>Eukaryota</taxon>
        <taxon>Fungi</taxon>
        <taxon>Dikarya</taxon>
        <taxon>Basidiomycota</taxon>
        <taxon>Agaricomycotina</taxon>
        <taxon>Tremellomycetes</taxon>
        <taxon>Tremellales</taxon>
        <taxon>Bulleribasidiaceae</taxon>
        <taxon>Dioszegia</taxon>
    </lineage>
</organism>
<dbReference type="RefSeq" id="XP_052948340.1">
    <property type="nucleotide sequence ID" value="XM_053086643.1"/>
</dbReference>
<dbReference type="EMBL" id="JAKWFO010000003">
    <property type="protein sequence ID" value="KAI9638563.1"/>
    <property type="molecule type" value="Genomic_DNA"/>
</dbReference>
<dbReference type="GeneID" id="77725844"/>
<comment type="caution">
    <text evidence="4">The sequence shown here is derived from an EMBL/GenBank/DDBJ whole genome shotgun (WGS) entry which is preliminary data.</text>
</comment>
<feature type="region of interest" description="Disordered" evidence="1">
    <location>
        <begin position="271"/>
        <end position="298"/>
    </location>
</feature>
<dbReference type="PANTHER" id="PTHR18460">
    <property type="entry name" value="TEL2 INTERACTING PROTEIN 1 TTI1 FAMILY MEMBER"/>
    <property type="match status" value="1"/>
</dbReference>
<evidence type="ECO:0000259" key="3">
    <source>
        <dbReference type="Pfam" id="PF24181"/>
    </source>
</evidence>
<evidence type="ECO:0000259" key="2">
    <source>
        <dbReference type="Pfam" id="PF24173"/>
    </source>
</evidence>
<dbReference type="Pfam" id="PF24173">
    <property type="entry name" value="TPR_TTI1_N"/>
    <property type="match status" value="1"/>
</dbReference>